<dbReference type="GO" id="GO:0006511">
    <property type="term" value="P:ubiquitin-dependent protein catabolic process"/>
    <property type="evidence" value="ECO:0007669"/>
    <property type="project" value="TreeGrafter"/>
</dbReference>
<dbReference type="Proteomes" id="UP000278627">
    <property type="component" value="Unassembled WGS sequence"/>
</dbReference>
<dbReference type="SUPFAM" id="SSF57850">
    <property type="entry name" value="RING/U-box"/>
    <property type="match status" value="1"/>
</dbReference>
<accession>A0A0N4TV69</accession>
<evidence type="ECO:0000256" key="2">
    <source>
        <dbReference type="ARBA" id="ARBA00012483"/>
    </source>
</evidence>
<dbReference type="InterPro" id="IPR001841">
    <property type="entry name" value="Znf_RING"/>
</dbReference>
<keyword evidence="3" id="KW-0808">Transferase</keyword>
<dbReference type="PROSITE" id="PS50089">
    <property type="entry name" value="ZF_RING_2"/>
    <property type="match status" value="1"/>
</dbReference>
<name>A0A0N4TV69_BRUPA</name>
<dbReference type="GO" id="GO:0010494">
    <property type="term" value="C:cytoplasmic stress granule"/>
    <property type="evidence" value="ECO:0007669"/>
    <property type="project" value="TreeGrafter"/>
</dbReference>
<keyword evidence="6" id="KW-0862">Zinc</keyword>
<dbReference type="Pfam" id="PF18386">
    <property type="entry name" value="ROQ_II"/>
    <property type="match status" value="1"/>
</dbReference>
<keyword evidence="10" id="KW-1185">Reference proteome</keyword>
<dbReference type="GO" id="GO:0000288">
    <property type="term" value="P:nuclear-transcribed mRNA catabolic process, deadenylation-dependent decay"/>
    <property type="evidence" value="ECO:0007669"/>
    <property type="project" value="TreeGrafter"/>
</dbReference>
<evidence type="ECO:0000259" key="8">
    <source>
        <dbReference type="PROSITE" id="PS50089"/>
    </source>
</evidence>
<evidence type="ECO:0000256" key="4">
    <source>
        <dbReference type="ARBA" id="ARBA00022723"/>
    </source>
</evidence>
<dbReference type="GO" id="GO:0061630">
    <property type="term" value="F:ubiquitin protein ligase activity"/>
    <property type="evidence" value="ECO:0007669"/>
    <property type="project" value="UniProtKB-EC"/>
</dbReference>
<dbReference type="Gene3D" id="1.20.120.1790">
    <property type="match status" value="1"/>
</dbReference>
<evidence type="ECO:0000256" key="6">
    <source>
        <dbReference type="ARBA" id="ARBA00022833"/>
    </source>
</evidence>
<gene>
    <name evidence="9" type="ORF">BPAG_LOCUS12690</name>
</gene>
<proteinExistence type="predicted"/>
<dbReference type="WBParaSite" id="BPAG_0001276201-mRNA-1">
    <property type="protein sequence ID" value="BPAG_0001276201-mRNA-1"/>
    <property type="gene ID" value="BPAG_0001276201"/>
</dbReference>
<evidence type="ECO:0000256" key="5">
    <source>
        <dbReference type="ARBA" id="ARBA00022771"/>
    </source>
</evidence>
<protein>
    <recommendedName>
        <fullName evidence="2">RING-type E3 ubiquitin transferase</fullName>
        <ecNumber evidence="2">2.3.2.27</ecNumber>
    </recommendedName>
</protein>
<evidence type="ECO:0000256" key="7">
    <source>
        <dbReference type="PROSITE-ProRule" id="PRU00175"/>
    </source>
</evidence>
<dbReference type="PROSITE" id="PS00518">
    <property type="entry name" value="ZF_RING_1"/>
    <property type="match status" value="1"/>
</dbReference>
<dbReference type="AlphaFoldDB" id="A0A0N4TV69"/>
<dbReference type="InterPro" id="IPR027370">
    <property type="entry name" value="Znf-RING_euk"/>
</dbReference>
<evidence type="ECO:0000313" key="10">
    <source>
        <dbReference type="Proteomes" id="UP000278627"/>
    </source>
</evidence>
<feature type="domain" description="RING-type" evidence="8">
    <location>
        <begin position="16"/>
        <end position="55"/>
    </location>
</feature>
<dbReference type="InterPro" id="IPR013083">
    <property type="entry name" value="Znf_RING/FYVE/PHD"/>
</dbReference>
<evidence type="ECO:0000313" key="11">
    <source>
        <dbReference type="WBParaSite" id="BPAG_0001276201-mRNA-1"/>
    </source>
</evidence>
<dbReference type="InterPro" id="IPR041523">
    <property type="entry name" value="ROQ_II"/>
</dbReference>
<evidence type="ECO:0000313" key="9">
    <source>
        <dbReference type="EMBL" id="VDN93876.1"/>
    </source>
</evidence>
<dbReference type="Pfam" id="PF13445">
    <property type="entry name" value="zf-RING_UBOX"/>
    <property type="match status" value="1"/>
</dbReference>
<dbReference type="GO" id="GO:0003725">
    <property type="term" value="F:double-stranded RNA binding"/>
    <property type="evidence" value="ECO:0007669"/>
    <property type="project" value="TreeGrafter"/>
</dbReference>
<dbReference type="InterPro" id="IPR017907">
    <property type="entry name" value="Znf_RING_CS"/>
</dbReference>
<evidence type="ECO:0000256" key="1">
    <source>
        <dbReference type="ARBA" id="ARBA00000900"/>
    </source>
</evidence>
<dbReference type="SMART" id="SM00184">
    <property type="entry name" value="RING"/>
    <property type="match status" value="1"/>
</dbReference>
<dbReference type="Gene3D" id="3.30.40.10">
    <property type="entry name" value="Zinc/RING finger domain, C3HC4 (zinc finger)"/>
    <property type="match status" value="1"/>
</dbReference>
<dbReference type="InterPro" id="IPR048575">
    <property type="entry name" value="Roquin_1_2-like_ROQ"/>
</dbReference>
<keyword evidence="4" id="KW-0479">Metal-binding</keyword>
<dbReference type="STRING" id="6280.A0A0N4TV69"/>
<dbReference type="Pfam" id="PF21206">
    <property type="entry name" value="Roquin_1_2-like_ROQ"/>
    <property type="match status" value="1"/>
</dbReference>
<reference evidence="11" key="1">
    <citation type="submission" date="2017-02" db="UniProtKB">
        <authorList>
            <consortium name="WormBaseParasite"/>
        </authorList>
    </citation>
    <scope>IDENTIFICATION</scope>
</reference>
<dbReference type="PANTHER" id="PTHR13139">
    <property type="entry name" value="RING FINGER AND CCCH-TYPE ZINC FINGER DOMAIN-CONTAINING PROTEIN"/>
    <property type="match status" value="1"/>
</dbReference>
<comment type="catalytic activity">
    <reaction evidence="1">
        <text>S-ubiquitinyl-[E2 ubiquitin-conjugating enzyme]-L-cysteine + [acceptor protein]-L-lysine = [E2 ubiquitin-conjugating enzyme]-L-cysteine + N(6)-ubiquitinyl-[acceptor protein]-L-lysine.</text>
        <dbReference type="EC" id="2.3.2.27"/>
    </reaction>
</comment>
<evidence type="ECO:0000256" key="3">
    <source>
        <dbReference type="ARBA" id="ARBA00022679"/>
    </source>
</evidence>
<dbReference type="GO" id="GO:0035613">
    <property type="term" value="F:RNA stem-loop binding"/>
    <property type="evidence" value="ECO:0007669"/>
    <property type="project" value="TreeGrafter"/>
</dbReference>
<dbReference type="EMBL" id="UZAD01013313">
    <property type="protein sequence ID" value="VDN93876.1"/>
    <property type="molecule type" value="Genomic_DNA"/>
</dbReference>
<sequence>MAPTGQSASWSDVLCCRICSELFSSKKLPINLACGHTICHNCLNELNTSTCPLDQTAISIPFEKLPPNLALLSILSEFINSKPEINQELSDEYRHIESNLVELASYLHPVECLFGGSVWSDELSRPMQRKLISLLCYQLMEYKGLQRALKTARALAERALSELVIYHQNNSNISTVLWSSIRSRGCQFLGPAAMQEEILKLILLILSDGALISRKTLVLYIVQTLRVDYPQASKTCVGHVVQLLYRAGCFHVLKREGESSLMQLKTQFRDYDALRREHDAQIVQVAFQQGLRISPDHWSALLYGDQHHRSHMQSIIDKANFEQQVRDLKTAIEQCSGRDMLIPTFEHFERFANFDYLNVNLVRNLAPVAQPLSTPTTPLVLLMMQAVNHFLSPPLFPVATPVQVGVPVSIDMTPVFSVPSSFSQISRLDLVRFQEERCVFNNYLNDELCPIHCKTPMKLPNVICDSWVQDIYVSEDNGVNGKHII</sequence>
<dbReference type="InterPro" id="IPR052249">
    <property type="entry name" value="Roquin_domain"/>
</dbReference>
<keyword evidence="5 7" id="KW-0863">Zinc-finger</keyword>
<dbReference type="GO" id="GO:0003729">
    <property type="term" value="F:mRNA binding"/>
    <property type="evidence" value="ECO:0007669"/>
    <property type="project" value="TreeGrafter"/>
</dbReference>
<reference evidence="9 10" key="2">
    <citation type="submission" date="2018-11" db="EMBL/GenBank/DDBJ databases">
        <authorList>
            <consortium name="Pathogen Informatics"/>
        </authorList>
    </citation>
    <scope>NUCLEOTIDE SEQUENCE [LARGE SCALE GENOMIC DNA]</scope>
</reference>
<dbReference type="PANTHER" id="PTHR13139:SF54">
    <property type="entry name" value="RING-TYPE E3 UBIQUITIN TRANSFERASE"/>
    <property type="match status" value="1"/>
</dbReference>
<organism evidence="11">
    <name type="scientific">Brugia pahangi</name>
    <name type="common">Filarial nematode worm</name>
    <dbReference type="NCBI Taxonomy" id="6280"/>
    <lineage>
        <taxon>Eukaryota</taxon>
        <taxon>Metazoa</taxon>
        <taxon>Ecdysozoa</taxon>
        <taxon>Nematoda</taxon>
        <taxon>Chromadorea</taxon>
        <taxon>Rhabditida</taxon>
        <taxon>Spirurina</taxon>
        <taxon>Spiruromorpha</taxon>
        <taxon>Filarioidea</taxon>
        <taxon>Onchocercidae</taxon>
        <taxon>Brugia</taxon>
    </lineage>
</organism>
<dbReference type="EC" id="2.3.2.27" evidence="2"/>
<dbReference type="GO" id="GO:0000209">
    <property type="term" value="P:protein polyubiquitination"/>
    <property type="evidence" value="ECO:0007669"/>
    <property type="project" value="TreeGrafter"/>
</dbReference>
<dbReference type="GO" id="GO:0008270">
    <property type="term" value="F:zinc ion binding"/>
    <property type="evidence" value="ECO:0007669"/>
    <property type="project" value="UniProtKB-KW"/>
</dbReference>